<evidence type="ECO:0000313" key="2">
    <source>
        <dbReference type="Proteomes" id="UP000594638"/>
    </source>
</evidence>
<gene>
    <name evidence="1" type="ORF">OLEA9_A106582</name>
</gene>
<keyword evidence="2" id="KW-1185">Reference proteome</keyword>
<accession>A0A8S0S5I1</accession>
<reference evidence="1 2" key="1">
    <citation type="submission" date="2019-12" db="EMBL/GenBank/DDBJ databases">
        <authorList>
            <person name="Alioto T."/>
            <person name="Alioto T."/>
            <person name="Gomez Garrido J."/>
        </authorList>
    </citation>
    <scope>NUCLEOTIDE SEQUENCE [LARGE SCALE GENOMIC DNA]</scope>
</reference>
<dbReference type="Gramene" id="OE9A106582T3">
    <property type="protein sequence ID" value="OE9A106582C3"/>
    <property type="gene ID" value="OE9A106582"/>
</dbReference>
<sequence>MHLDVCEGFALAEVVVVEGSKKSGSMASHNRLQIFSNRKCLKEWCLYTITYSSVNLSLILNIAVRMQVLLFIWVWEAQRNVVWPPQIKHGMSSMPRLIAVAIGRDKGSQILIHVTAKQSTPFLATSASLPLPSRSLSPCLCMWVVYIFVELLACKLQY</sequence>
<proteinExistence type="predicted"/>
<organism evidence="1 2">
    <name type="scientific">Olea europaea subsp. europaea</name>
    <dbReference type="NCBI Taxonomy" id="158383"/>
    <lineage>
        <taxon>Eukaryota</taxon>
        <taxon>Viridiplantae</taxon>
        <taxon>Streptophyta</taxon>
        <taxon>Embryophyta</taxon>
        <taxon>Tracheophyta</taxon>
        <taxon>Spermatophyta</taxon>
        <taxon>Magnoliopsida</taxon>
        <taxon>eudicotyledons</taxon>
        <taxon>Gunneridae</taxon>
        <taxon>Pentapetalae</taxon>
        <taxon>asterids</taxon>
        <taxon>lamiids</taxon>
        <taxon>Lamiales</taxon>
        <taxon>Oleaceae</taxon>
        <taxon>Oleeae</taxon>
        <taxon>Olea</taxon>
    </lineage>
</organism>
<protein>
    <submittedName>
        <fullName evidence="1">Uncharacterized protein</fullName>
    </submittedName>
</protein>
<name>A0A8S0S5I1_OLEEU</name>
<dbReference type="Proteomes" id="UP000594638">
    <property type="component" value="Unassembled WGS sequence"/>
</dbReference>
<evidence type="ECO:0000313" key="1">
    <source>
        <dbReference type="EMBL" id="CAA2987491.1"/>
    </source>
</evidence>
<dbReference type="AlphaFoldDB" id="A0A8S0S5I1"/>
<comment type="caution">
    <text evidence="1">The sequence shown here is derived from an EMBL/GenBank/DDBJ whole genome shotgun (WGS) entry which is preliminary data.</text>
</comment>
<dbReference type="EMBL" id="CACTIH010003928">
    <property type="protein sequence ID" value="CAA2987491.1"/>
    <property type="molecule type" value="Genomic_DNA"/>
</dbReference>